<name>A0ABT6YA84_9BACT</name>
<dbReference type="Pfam" id="PF01475">
    <property type="entry name" value="FUR"/>
    <property type="match status" value="1"/>
</dbReference>
<accession>A0ABT6YA84</accession>
<proteinExistence type="predicted"/>
<evidence type="ECO:0000313" key="1">
    <source>
        <dbReference type="EMBL" id="MDI9860493.1"/>
    </source>
</evidence>
<dbReference type="InterPro" id="IPR036390">
    <property type="entry name" value="WH_DNA-bd_sf"/>
</dbReference>
<dbReference type="SUPFAM" id="SSF46785">
    <property type="entry name" value="Winged helix' DNA-binding domain"/>
    <property type="match status" value="1"/>
</dbReference>
<protein>
    <submittedName>
        <fullName evidence="1">Transcriptional repressor</fullName>
    </submittedName>
</protein>
<reference evidence="1 2" key="1">
    <citation type="submission" date="2023-05" db="EMBL/GenBank/DDBJ databases">
        <title>Novel species of genus Flectobacillus isolated from stream in China.</title>
        <authorList>
            <person name="Lu H."/>
        </authorList>
    </citation>
    <scope>NUCLEOTIDE SEQUENCE [LARGE SCALE GENOMIC DNA]</scope>
    <source>
        <strain evidence="1 2">KCTC 42575</strain>
    </source>
</reference>
<dbReference type="InterPro" id="IPR036388">
    <property type="entry name" value="WH-like_DNA-bd_sf"/>
</dbReference>
<dbReference type="InterPro" id="IPR002481">
    <property type="entry name" value="FUR"/>
</dbReference>
<dbReference type="PANTHER" id="PTHR33202:SF22">
    <property type="entry name" value="HYDROGEN PEROXIDE SENSITIVE REPRESSOR"/>
    <property type="match status" value="1"/>
</dbReference>
<dbReference type="EMBL" id="JASHIF010000011">
    <property type="protein sequence ID" value="MDI9860493.1"/>
    <property type="molecule type" value="Genomic_DNA"/>
</dbReference>
<dbReference type="Proteomes" id="UP001236507">
    <property type="component" value="Unassembled WGS sequence"/>
</dbReference>
<gene>
    <name evidence="1" type="ORF">QM524_14865</name>
</gene>
<dbReference type="Gene3D" id="1.10.10.10">
    <property type="entry name" value="Winged helix-like DNA-binding domain superfamily/Winged helix DNA-binding domain"/>
    <property type="match status" value="1"/>
</dbReference>
<dbReference type="PANTHER" id="PTHR33202">
    <property type="entry name" value="ZINC UPTAKE REGULATION PROTEIN"/>
    <property type="match status" value="1"/>
</dbReference>
<sequence length="144" mass="16357">MNASAIKSTLKAYSLRQTECREEILDIFLTKAYALAHADVETQMSEKFDRVTVYRTLKTFLDKGLIHKVLDDEGGIKYALCKDNCHADDHKHHHDHVHFKCTKCGLTTCLDHVTIPQVALPEGYQRVETNLLVQGVCKTCNQIL</sequence>
<keyword evidence="2" id="KW-1185">Reference proteome</keyword>
<evidence type="ECO:0000313" key="2">
    <source>
        <dbReference type="Proteomes" id="UP001236507"/>
    </source>
</evidence>
<comment type="caution">
    <text evidence="1">The sequence shown here is derived from an EMBL/GenBank/DDBJ whole genome shotgun (WGS) entry which is preliminary data.</text>
</comment>
<dbReference type="RefSeq" id="WP_095166376.1">
    <property type="nucleotide sequence ID" value="NZ_JASHIF010000011.1"/>
</dbReference>
<organism evidence="1 2">
    <name type="scientific">Flectobacillus roseus</name>
    <dbReference type="NCBI Taxonomy" id="502259"/>
    <lineage>
        <taxon>Bacteria</taxon>
        <taxon>Pseudomonadati</taxon>
        <taxon>Bacteroidota</taxon>
        <taxon>Cytophagia</taxon>
        <taxon>Cytophagales</taxon>
        <taxon>Flectobacillaceae</taxon>
        <taxon>Flectobacillus</taxon>
    </lineage>
</organism>